<dbReference type="PANTHER" id="PTHR48111:SF36">
    <property type="entry name" value="TRANSCRIPTIONAL REGULATORY PROTEIN CUTR"/>
    <property type="match status" value="1"/>
</dbReference>
<dbReference type="SUPFAM" id="SSF52172">
    <property type="entry name" value="CheY-like"/>
    <property type="match status" value="1"/>
</dbReference>
<dbReference type="Gene3D" id="6.10.250.690">
    <property type="match status" value="1"/>
</dbReference>
<dbReference type="EMBL" id="JAVDUM010000005">
    <property type="protein sequence ID" value="MDR6866931.1"/>
    <property type="molecule type" value="Genomic_DNA"/>
</dbReference>
<evidence type="ECO:0000313" key="7">
    <source>
        <dbReference type="EMBL" id="MDR6866931.1"/>
    </source>
</evidence>
<dbReference type="RefSeq" id="WP_310019194.1">
    <property type="nucleotide sequence ID" value="NZ_JAVDUM010000005.1"/>
</dbReference>
<dbReference type="PROSITE" id="PS51755">
    <property type="entry name" value="OMPR_PHOB"/>
    <property type="match status" value="1"/>
</dbReference>
<evidence type="ECO:0000256" key="2">
    <source>
        <dbReference type="PROSITE-ProRule" id="PRU00169"/>
    </source>
</evidence>
<dbReference type="SMART" id="SM00862">
    <property type="entry name" value="Trans_reg_C"/>
    <property type="match status" value="1"/>
</dbReference>
<reference evidence="7 8" key="1">
    <citation type="submission" date="2023-07" db="EMBL/GenBank/DDBJ databases">
        <title>Sorghum-associated microbial communities from plants grown in Nebraska, USA.</title>
        <authorList>
            <person name="Schachtman D."/>
        </authorList>
    </citation>
    <scope>NUCLEOTIDE SEQUENCE [LARGE SCALE GENOMIC DNA]</scope>
    <source>
        <strain evidence="7 8">2980</strain>
    </source>
</reference>
<evidence type="ECO:0000256" key="1">
    <source>
        <dbReference type="ARBA" id="ARBA00023125"/>
    </source>
</evidence>
<protein>
    <submittedName>
        <fullName evidence="7">Two-component system response regulator VanR</fullName>
    </submittedName>
</protein>
<dbReference type="PROSITE" id="PS50110">
    <property type="entry name" value="RESPONSE_REGULATORY"/>
    <property type="match status" value="1"/>
</dbReference>
<comment type="caution">
    <text evidence="7">The sequence shown here is derived from an EMBL/GenBank/DDBJ whole genome shotgun (WGS) entry which is preliminary data.</text>
</comment>
<dbReference type="Pfam" id="PF00486">
    <property type="entry name" value="Trans_reg_C"/>
    <property type="match status" value="1"/>
</dbReference>
<dbReference type="Gene3D" id="3.40.50.2300">
    <property type="match status" value="1"/>
</dbReference>
<name>A0ABU1SBJ4_9MICO</name>
<evidence type="ECO:0000256" key="3">
    <source>
        <dbReference type="PROSITE-ProRule" id="PRU01091"/>
    </source>
</evidence>
<feature type="domain" description="OmpR/PhoB-type" evidence="6">
    <location>
        <begin position="124"/>
        <end position="219"/>
    </location>
</feature>
<evidence type="ECO:0000313" key="8">
    <source>
        <dbReference type="Proteomes" id="UP001259347"/>
    </source>
</evidence>
<dbReference type="PANTHER" id="PTHR48111">
    <property type="entry name" value="REGULATOR OF RPOS"/>
    <property type="match status" value="1"/>
</dbReference>
<dbReference type="SMART" id="SM00448">
    <property type="entry name" value="REC"/>
    <property type="match status" value="1"/>
</dbReference>
<keyword evidence="1 3" id="KW-0238">DNA-binding</keyword>
<keyword evidence="8" id="KW-1185">Reference proteome</keyword>
<dbReference type="Pfam" id="PF00072">
    <property type="entry name" value="Response_reg"/>
    <property type="match status" value="1"/>
</dbReference>
<dbReference type="InterPro" id="IPR011006">
    <property type="entry name" value="CheY-like_superfamily"/>
</dbReference>
<keyword evidence="2" id="KW-0597">Phosphoprotein</keyword>
<gene>
    <name evidence="7" type="ORF">J2Y69_001530</name>
</gene>
<sequence>MRVLIVEDEPDLAGAVRDGLRLEAIAADIAPDGDVALELLAINAYDVAILDRDVPGPSGDEIARWIVSSGSGLPILMLTAADRIDDKASGFEIGADDYLTKPFVLRELVLRLRALARRSPRSTPPVTEIGGLRLDPFRREVFRDGRYIALTRKQFAVLEVLMAADGGVISAEELLERAWDENADPFTNAVRITVSALRKRLGEPWLILTVPGVGYRIDTGEDKGENTGDGPGEGPRTGKPAGGGDDG</sequence>
<proteinExistence type="predicted"/>
<feature type="modified residue" description="4-aspartylphosphate" evidence="2">
    <location>
        <position position="51"/>
    </location>
</feature>
<dbReference type="InterPro" id="IPR036388">
    <property type="entry name" value="WH-like_DNA-bd_sf"/>
</dbReference>
<dbReference type="InterPro" id="IPR039420">
    <property type="entry name" value="WalR-like"/>
</dbReference>
<organism evidence="7 8">
    <name type="scientific">Microbacterium resistens</name>
    <dbReference type="NCBI Taxonomy" id="156977"/>
    <lineage>
        <taxon>Bacteria</taxon>
        <taxon>Bacillati</taxon>
        <taxon>Actinomycetota</taxon>
        <taxon>Actinomycetes</taxon>
        <taxon>Micrococcales</taxon>
        <taxon>Microbacteriaceae</taxon>
        <taxon>Microbacterium</taxon>
    </lineage>
</organism>
<dbReference type="Gene3D" id="1.10.10.10">
    <property type="entry name" value="Winged helix-like DNA-binding domain superfamily/Winged helix DNA-binding domain"/>
    <property type="match status" value="1"/>
</dbReference>
<dbReference type="InterPro" id="IPR001867">
    <property type="entry name" value="OmpR/PhoB-type_DNA-bd"/>
</dbReference>
<evidence type="ECO:0000259" key="6">
    <source>
        <dbReference type="PROSITE" id="PS51755"/>
    </source>
</evidence>
<feature type="domain" description="Response regulatory" evidence="5">
    <location>
        <begin position="2"/>
        <end position="116"/>
    </location>
</feature>
<evidence type="ECO:0000256" key="4">
    <source>
        <dbReference type="SAM" id="MobiDB-lite"/>
    </source>
</evidence>
<feature type="compositionally biased region" description="Gly residues" evidence="4">
    <location>
        <begin position="227"/>
        <end position="247"/>
    </location>
</feature>
<dbReference type="InterPro" id="IPR001789">
    <property type="entry name" value="Sig_transdc_resp-reg_receiver"/>
</dbReference>
<dbReference type="CDD" id="cd00383">
    <property type="entry name" value="trans_reg_C"/>
    <property type="match status" value="1"/>
</dbReference>
<feature type="DNA-binding region" description="OmpR/PhoB-type" evidence="3">
    <location>
        <begin position="124"/>
        <end position="219"/>
    </location>
</feature>
<feature type="region of interest" description="Disordered" evidence="4">
    <location>
        <begin position="217"/>
        <end position="247"/>
    </location>
</feature>
<dbReference type="Proteomes" id="UP001259347">
    <property type="component" value="Unassembled WGS sequence"/>
</dbReference>
<evidence type="ECO:0000259" key="5">
    <source>
        <dbReference type="PROSITE" id="PS50110"/>
    </source>
</evidence>
<accession>A0ABU1SBJ4</accession>